<comment type="similarity">
    <text evidence="5">Belongs to the SAT4 family.</text>
</comment>
<keyword evidence="3 6" id="KW-1133">Transmembrane helix</keyword>
<gene>
    <name evidence="8" type="ORF">JMJ35_008905</name>
</gene>
<feature type="transmembrane region" description="Helical" evidence="6">
    <location>
        <begin position="132"/>
        <end position="154"/>
    </location>
</feature>
<evidence type="ECO:0000313" key="9">
    <source>
        <dbReference type="Proteomes" id="UP001166286"/>
    </source>
</evidence>
<reference evidence="8" key="1">
    <citation type="submission" date="2023-03" db="EMBL/GenBank/DDBJ databases">
        <title>Complete genome of Cladonia borealis.</title>
        <authorList>
            <person name="Park H."/>
        </authorList>
    </citation>
    <scope>NUCLEOTIDE SEQUENCE</scope>
    <source>
        <strain evidence="8">ANT050790</strain>
    </source>
</reference>
<evidence type="ECO:0000259" key="7">
    <source>
        <dbReference type="Pfam" id="PF20684"/>
    </source>
</evidence>
<dbReference type="Pfam" id="PF20684">
    <property type="entry name" value="Fung_rhodopsin"/>
    <property type="match status" value="2"/>
</dbReference>
<name>A0AA39QUL0_9LECA</name>
<evidence type="ECO:0000256" key="6">
    <source>
        <dbReference type="SAM" id="Phobius"/>
    </source>
</evidence>
<keyword evidence="4 6" id="KW-0472">Membrane</keyword>
<feature type="transmembrane region" description="Helical" evidence="6">
    <location>
        <begin position="13"/>
        <end position="34"/>
    </location>
</feature>
<dbReference type="PANTHER" id="PTHR33048:SF162">
    <property type="entry name" value="SATRATOXIN BIOSYNTHESIS SC1 CLUSTER PROTEIN 4"/>
    <property type="match status" value="1"/>
</dbReference>
<evidence type="ECO:0000256" key="4">
    <source>
        <dbReference type="ARBA" id="ARBA00023136"/>
    </source>
</evidence>
<dbReference type="GO" id="GO:0016020">
    <property type="term" value="C:membrane"/>
    <property type="evidence" value="ECO:0007669"/>
    <property type="project" value="UniProtKB-SubCell"/>
</dbReference>
<feature type="transmembrane region" description="Helical" evidence="6">
    <location>
        <begin position="46"/>
        <end position="62"/>
    </location>
</feature>
<organism evidence="8 9">
    <name type="scientific">Cladonia borealis</name>
    <dbReference type="NCBI Taxonomy" id="184061"/>
    <lineage>
        <taxon>Eukaryota</taxon>
        <taxon>Fungi</taxon>
        <taxon>Dikarya</taxon>
        <taxon>Ascomycota</taxon>
        <taxon>Pezizomycotina</taxon>
        <taxon>Lecanoromycetes</taxon>
        <taxon>OSLEUM clade</taxon>
        <taxon>Lecanoromycetidae</taxon>
        <taxon>Lecanorales</taxon>
        <taxon>Lecanorineae</taxon>
        <taxon>Cladoniaceae</taxon>
        <taxon>Cladonia</taxon>
    </lineage>
</organism>
<evidence type="ECO:0000256" key="2">
    <source>
        <dbReference type="ARBA" id="ARBA00022692"/>
    </source>
</evidence>
<feature type="transmembrane region" description="Helical" evidence="6">
    <location>
        <begin position="204"/>
        <end position="224"/>
    </location>
</feature>
<protein>
    <recommendedName>
        <fullName evidence="7">Rhodopsin domain-containing protein</fullName>
    </recommendedName>
</protein>
<keyword evidence="9" id="KW-1185">Reference proteome</keyword>
<dbReference type="InterPro" id="IPR049326">
    <property type="entry name" value="Rhodopsin_dom_fungi"/>
</dbReference>
<dbReference type="AlphaFoldDB" id="A0AA39QUL0"/>
<feature type="domain" description="Rhodopsin" evidence="7">
    <location>
        <begin position="31"/>
        <end position="151"/>
    </location>
</feature>
<comment type="subcellular location">
    <subcellularLocation>
        <location evidence="1">Membrane</location>
        <topology evidence="1">Multi-pass membrane protein</topology>
    </subcellularLocation>
</comment>
<feature type="transmembrane region" description="Helical" evidence="6">
    <location>
        <begin position="236"/>
        <end position="257"/>
    </location>
</feature>
<comment type="caution">
    <text evidence="8">The sequence shown here is derived from an EMBL/GenBank/DDBJ whole genome shotgun (WGS) entry which is preliminary data.</text>
</comment>
<feature type="domain" description="Rhodopsin" evidence="7">
    <location>
        <begin position="174"/>
        <end position="260"/>
    </location>
</feature>
<dbReference type="EMBL" id="JAFEKC020000020">
    <property type="protein sequence ID" value="KAK0508629.1"/>
    <property type="molecule type" value="Genomic_DNA"/>
</dbReference>
<evidence type="ECO:0000256" key="1">
    <source>
        <dbReference type="ARBA" id="ARBA00004141"/>
    </source>
</evidence>
<evidence type="ECO:0000313" key="8">
    <source>
        <dbReference type="EMBL" id="KAK0508629.1"/>
    </source>
</evidence>
<dbReference type="PANTHER" id="PTHR33048">
    <property type="entry name" value="PTH11-LIKE INTEGRAL MEMBRANE PROTEIN (AFU_ORTHOLOGUE AFUA_5G11245)"/>
    <property type="match status" value="1"/>
</dbReference>
<proteinExistence type="inferred from homology"/>
<feature type="transmembrane region" description="Helical" evidence="6">
    <location>
        <begin position="169"/>
        <end position="192"/>
    </location>
</feature>
<dbReference type="Proteomes" id="UP001166286">
    <property type="component" value="Unassembled WGS sequence"/>
</dbReference>
<dbReference type="InterPro" id="IPR052337">
    <property type="entry name" value="SAT4-like"/>
</dbReference>
<keyword evidence="2 6" id="KW-0812">Transmembrane</keyword>
<sequence>MTKPPLEFTKAEYFVIAWVLFSIALVVFCSRLYIRMKIYGHLKVDDYLVIFAFVLLLTTDILEGAESHNTWIFQGVQDFHKPKPPDWEKVAAQYAKSQWGLAYIFFTGTWAVKGSFLAFYDSLTQRLPFYRRAWWAIIVFTILTYIGSLFAYGFLDGLKFETSLRNEAIIYQFTADCSTDILITLIPISLLLRSRVPRKQKLALAGIFSLTLLITLFSIIRFVLNGPWRGVTSPSWIGTWSTIEQSVSVIVACLASFRTWVITNNRSTDHRSYERQREGGTPGGGRQRIMIAQTKDKFGFLSRSYGGSSSRPEGSMDIELLDSQRGLGVGAPSQVHVMRGKGEEPSAVNVTPMGKKGLDAV</sequence>
<accession>A0AA39QUL0</accession>
<feature type="transmembrane region" description="Helical" evidence="6">
    <location>
        <begin position="100"/>
        <end position="120"/>
    </location>
</feature>
<evidence type="ECO:0000256" key="5">
    <source>
        <dbReference type="ARBA" id="ARBA00038359"/>
    </source>
</evidence>
<evidence type="ECO:0000256" key="3">
    <source>
        <dbReference type="ARBA" id="ARBA00022989"/>
    </source>
</evidence>